<evidence type="ECO:0000256" key="5">
    <source>
        <dbReference type="ARBA" id="ARBA00022763"/>
    </source>
</evidence>
<dbReference type="InterPro" id="IPR004604">
    <property type="entry name" value="DNA_recomb/repair_RecN"/>
</dbReference>
<dbReference type="GO" id="GO:0006281">
    <property type="term" value="P:DNA repair"/>
    <property type="evidence" value="ECO:0007669"/>
    <property type="project" value="UniProtKB-KW"/>
</dbReference>
<dbReference type="CDD" id="cd03241">
    <property type="entry name" value="ABC_RecN"/>
    <property type="match status" value="1"/>
</dbReference>
<reference evidence="12" key="1">
    <citation type="journal article" date="2014" name="Int. J. Syst. Evol. Microbiol.">
        <title>Complete genome sequence of Corynebacterium casei LMG S-19264T (=DSM 44701T), isolated from a smear-ripened cheese.</title>
        <authorList>
            <consortium name="US DOE Joint Genome Institute (JGI-PGF)"/>
            <person name="Walter F."/>
            <person name="Albersmeier A."/>
            <person name="Kalinowski J."/>
            <person name="Ruckert C."/>
        </authorList>
    </citation>
    <scope>NUCLEOTIDE SEQUENCE</scope>
    <source>
        <strain evidence="12">KCTC 12710</strain>
    </source>
</reference>
<keyword evidence="10" id="KW-0175">Coiled coil</keyword>
<evidence type="ECO:0000256" key="10">
    <source>
        <dbReference type="SAM" id="Coils"/>
    </source>
</evidence>
<evidence type="ECO:0000256" key="9">
    <source>
        <dbReference type="PIRNR" id="PIRNR003128"/>
    </source>
</evidence>
<dbReference type="GO" id="GO:0043590">
    <property type="term" value="C:bacterial nucleoid"/>
    <property type="evidence" value="ECO:0007669"/>
    <property type="project" value="TreeGrafter"/>
</dbReference>
<dbReference type="Proteomes" id="UP000636004">
    <property type="component" value="Unassembled WGS sequence"/>
</dbReference>
<feature type="coiled-coil region" evidence="10">
    <location>
        <begin position="155"/>
        <end position="219"/>
    </location>
</feature>
<dbReference type="InterPro" id="IPR003395">
    <property type="entry name" value="RecF/RecN/SMC_N"/>
</dbReference>
<dbReference type="PIRSF" id="PIRSF003128">
    <property type="entry name" value="RecN"/>
    <property type="match status" value="1"/>
</dbReference>
<protein>
    <recommendedName>
        <fullName evidence="3 9">DNA repair protein RecN</fullName>
    </recommendedName>
    <alternativeName>
        <fullName evidence="8 9">Recombination protein N</fullName>
    </alternativeName>
</protein>
<dbReference type="Pfam" id="PF02463">
    <property type="entry name" value="SMC_N"/>
    <property type="match status" value="1"/>
</dbReference>
<evidence type="ECO:0000259" key="11">
    <source>
        <dbReference type="Pfam" id="PF02463"/>
    </source>
</evidence>
<keyword evidence="13" id="KW-1185">Reference proteome</keyword>
<evidence type="ECO:0000313" key="12">
    <source>
        <dbReference type="EMBL" id="GGZ67531.1"/>
    </source>
</evidence>
<name>A0A918V5D1_9FLAO</name>
<dbReference type="Gene3D" id="3.40.50.300">
    <property type="entry name" value="P-loop containing nucleotide triphosphate hydrolases"/>
    <property type="match status" value="2"/>
</dbReference>
<evidence type="ECO:0000256" key="3">
    <source>
        <dbReference type="ARBA" id="ARBA00021315"/>
    </source>
</evidence>
<keyword evidence="6" id="KW-0067">ATP-binding</keyword>
<comment type="similarity">
    <text evidence="2 9">Belongs to the RecN family.</text>
</comment>
<reference evidence="12" key="2">
    <citation type="submission" date="2020-09" db="EMBL/GenBank/DDBJ databases">
        <authorList>
            <person name="Sun Q."/>
            <person name="Kim S."/>
        </authorList>
    </citation>
    <scope>NUCLEOTIDE SEQUENCE</scope>
    <source>
        <strain evidence="12">KCTC 12710</strain>
    </source>
</reference>
<dbReference type="GO" id="GO:0009432">
    <property type="term" value="P:SOS response"/>
    <property type="evidence" value="ECO:0007669"/>
    <property type="project" value="TreeGrafter"/>
</dbReference>
<evidence type="ECO:0000313" key="13">
    <source>
        <dbReference type="Proteomes" id="UP000636004"/>
    </source>
</evidence>
<dbReference type="PANTHER" id="PTHR11059:SF0">
    <property type="entry name" value="DNA REPAIR PROTEIN RECN"/>
    <property type="match status" value="1"/>
</dbReference>
<dbReference type="GO" id="GO:0006310">
    <property type="term" value="P:DNA recombination"/>
    <property type="evidence" value="ECO:0007669"/>
    <property type="project" value="InterPro"/>
</dbReference>
<gene>
    <name evidence="12" type="primary">recN</name>
    <name evidence="12" type="ORF">GCM10007028_00510</name>
</gene>
<evidence type="ECO:0000256" key="1">
    <source>
        <dbReference type="ARBA" id="ARBA00003618"/>
    </source>
</evidence>
<accession>A0A918V5D1</accession>
<dbReference type="GO" id="GO:0005524">
    <property type="term" value="F:ATP binding"/>
    <property type="evidence" value="ECO:0007669"/>
    <property type="project" value="UniProtKB-KW"/>
</dbReference>
<organism evidence="12 13">
    <name type="scientific">Algibacter mikhailovii</name>
    <dbReference type="NCBI Taxonomy" id="425498"/>
    <lineage>
        <taxon>Bacteria</taxon>
        <taxon>Pseudomonadati</taxon>
        <taxon>Bacteroidota</taxon>
        <taxon>Flavobacteriia</taxon>
        <taxon>Flavobacteriales</taxon>
        <taxon>Flavobacteriaceae</taxon>
        <taxon>Algibacter</taxon>
    </lineage>
</organism>
<keyword evidence="7 9" id="KW-0234">DNA repair</keyword>
<dbReference type="AlphaFoldDB" id="A0A918V5D1"/>
<proteinExistence type="inferred from homology"/>
<comment type="caution">
    <text evidence="12">The sequence shown here is derived from an EMBL/GenBank/DDBJ whole genome shotgun (WGS) entry which is preliminary data.</text>
</comment>
<comment type="function">
    <text evidence="1 9">May be involved in recombinational repair of damaged DNA.</text>
</comment>
<dbReference type="PANTHER" id="PTHR11059">
    <property type="entry name" value="DNA REPAIR PROTEIN RECN"/>
    <property type="match status" value="1"/>
</dbReference>
<keyword evidence="5 9" id="KW-0227">DNA damage</keyword>
<dbReference type="InterPro" id="IPR027417">
    <property type="entry name" value="P-loop_NTPase"/>
</dbReference>
<evidence type="ECO:0000256" key="7">
    <source>
        <dbReference type="ARBA" id="ARBA00023204"/>
    </source>
</evidence>
<dbReference type="SUPFAM" id="SSF52540">
    <property type="entry name" value="P-loop containing nucleoside triphosphate hydrolases"/>
    <property type="match status" value="1"/>
</dbReference>
<feature type="domain" description="RecF/RecN/SMC N-terminal" evidence="11">
    <location>
        <begin position="2"/>
        <end position="507"/>
    </location>
</feature>
<dbReference type="NCBIfam" id="TIGR00634">
    <property type="entry name" value="recN"/>
    <property type="match status" value="1"/>
</dbReference>
<evidence type="ECO:0000256" key="8">
    <source>
        <dbReference type="ARBA" id="ARBA00033408"/>
    </source>
</evidence>
<evidence type="ECO:0000256" key="4">
    <source>
        <dbReference type="ARBA" id="ARBA00022741"/>
    </source>
</evidence>
<evidence type="ECO:0000256" key="6">
    <source>
        <dbReference type="ARBA" id="ARBA00022840"/>
    </source>
</evidence>
<dbReference type="RefSeq" id="WP_189358287.1">
    <property type="nucleotide sequence ID" value="NZ_BMWZ01000001.1"/>
</dbReference>
<keyword evidence="4" id="KW-0547">Nucleotide-binding</keyword>
<sequence>MLTSLSIKNYALIDSLHVDFNDGLSIITGETGAGKSILLGGLSLILGKRADLGSLRDASKKCIIEAVFNISNYNLKDLFESEDFDYEVQTIIRREILPSGKSRAFVNDSPVNLSSLQVLGERLIDIHSQHQTVQLTSNDFQFHVIDALAHNTDNLKKYKAELKSFKRLQKELKELLNLQAEALKEQDYNTFLLNELVEANLIEDEVESLEAEYETLNNVESIQENLAEAYHLLSDEHLGVVTSLTALKQVFQKLSGFSSAYQDLFERAESSLIEMDDFHSEVQGLQENLDADPNRLEFVDSRLKLLHNLMQKHIAENVAELITIKNRLEEKVTVTANLDSNIQQKQDSISAKEKSLDSISKRIHKKRVEVIPKLIAQLEAILMDLGMPNAQFKIGVLRGDTFYSNGKDELSFMFSANRGGHFNELKKAASGGELSRIMLAIKSILGSYIQLPTIMFDEIDTGVSGEISNKMGDIMLQMSKSMQVFSITHLPQIAAKGHAHFKVYKEDVNDITQTNLIPLNYDERIVEIAQMLGGKEMSTSAIAHAKELLN</sequence>
<dbReference type="EMBL" id="BMWZ01000001">
    <property type="protein sequence ID" value="GGZ67531.1"/>
    <property type="molecule type" value="Genomic_DNA"/>
</dbReference>
<evidence type="ECO:0000256" key="2">
    <source>
        <dbReference type="ARBA" id="ARBA00009441"/>
    </source>
</evidence>